<dbReference type="AlphaFoldDB" id="A0A8D2ARD8"/>
<dbReference type="Proteomes" id="UP000694564">
    <property type="component" value="Chromosome 6"/>
</dbReference>
<reference evidence="2" key="1">
    <citation type="submission" date="2025-08" db="UniProtKB">
        <authorList>
            <consortium name="Ensembl"/>
        </authorList>
    </citation>
    <scope>IDENTIFICATION</scope>
</reference>
<evidence type="ECO:0000256" key="1">
    <source>
        <dbReference type="RuleBase" id="RU366060"/>
    </source>
</evidence>
<reference evidence="2" key="2">
    <citation type="submission" date="2025-09" db="UniProtKB">
        <authorList>
            <consortium name="Ensembl"/>
        </authorList>
    </citation>
    <scope>IDENTIFICATION</scope>
</reference>
<comment type="subunit">
    <text evidence="1">Component of the oligosaccharyltransferase (OST) complex.</text>
</comment>
<dbReference type="GeneTree" id="ENSGT00390000001376"/>
<keyword evidence="3" id="KW-1185">Reference proteome</keyword>
<organism evidence="2 3">
    <name type="scientific">Sciurus vulgaris</name>
    <name type="common">Eurasian red squirrel</name>
    <dbReference type="NCBI Taxonomy" id="55149"/>
    <lineage>
        <taxon>Eukaryota</taxon>
        <taxon>Metazoa</taxon>
        <taxon>Chordata</taxon>
        <taxon>Craniata</taxon>
        <taxon>Vertebrata</taxon>
        <taxon>Euteleostomi</taxon>
        <taxon>Mammalia</taxon>
        <taxon>Eutheria</taxon>
        <taxon>Euarchontoglires</taxon>
        <taxon>Glires</taxon>
        <taxon>Rodentia</taxon>
        <taxon>Sciuromorpha</taxon>
        <taxon>Sciuridae</taxon>
        <taxon>Sciurinae</taxon>
        <taxon>Sciurini</taxon>
        <taxon>Sciurus</taxon>
    </lineage>
</organism>
<dbReference type="OrthoDB" id="10256333at2759"/>
<proteinExistence type="inferred from homology"/>
<comment type="similarity">
    <text evidence="1">Belongs to the OSTC family.</text>
</comment>
<name>A0A8D2ARD8_SCIVU</name>
<evidence type="ECO:0000313" key="3">
    <source>
        <dbReference type="Proteomes" id="UP000694564"/>
    </source>
</evidence>
<dbReference type="PANTHER" id="PTHR13160">
    <property type="entry name" value="OLIGOSACCHARYLTRANSFERASE COMPLEX SUBUNIT OSTC"/>
    <property type="match status" value="1"/>
</dbReference>
<comment type="subcellular location">
    <subcellularLocation>
        <location evidence="1">Membrane</location>
        <topology evidence="1">Multi-pass membrane protein</topology>
    </subcellularLocation>
</comment>
<dbReference type="GO" id="GO:0008250">
    <property type="term" value="C:oligosaccharyltransferase complex"/>
    <property type="evidence" value="ECO:0007669"/>
    <property type="project" value="UniProtKB-UniRule"/>
</dbReference>
<dbReference type="InterPro" id="IPR042416">
    <property type="entry name" value="OSTC"/>
</dbReference>
<dbReference type="Ensembl" id="ENSSVLT00005005852.1">
    <property type="protein sequence ID" value="ENSSVLP00005005303.1"/>
    <property type="gene ID" value="ENSSVLG00005004242.1"/>
</dbReference>
<comment type="function">
    <text evidence="1">Subunit of STT3A-containing oligosaccharyl transferase (OST-A) complex that catalyzes the initial transfer of a defined glycan (Glc(3)Man(9)GlcNAc(2) in eukaryotes) from the lipid carrier dolichol-pyrophosphate to an asparagine residue within an Asn-X-Ser/Thr consensus motif in nascent polypeptide chains, the first step in protein N-glycosylation. N-glycosylation occurs cotranslationally and the complex associates with the Sec61 complex at the channel-forming translocon complex that mediates protein translocation across the endoplasmic reticulum (ER). Within the OST-A complex, acts as an adapter that anchors the OST-A complex to the Sec61 complex. May be involved in N-glycosylation of APP (amyloid-beta precursor protein). Can modulate gamma-secretase cleavage of APP by enhancing endoprotelysis of PSEN1.</text>
</comment>
<accession>A0A8D2ARD8</accession>
<dbReference type="PANTHER" id="PTHR13160:SF4">
    <property type="entry name" value="OLIGOSACCHARYLTRANSFERASE COMPLEX SUBUNIT OSTC"/>
    <property type="match status" value="1"/>
</dbReference>
<sequence>AETMYHLPHAPVSQPKAEKPPWVWMQSAMMEYALVLMPHFLVTGGMIYDVIKSPSVGSMANERGHQRLVVFLAYTVTGRYIMEGLVSASCLQWEV</sequence>
<protein>
    <recommendedName>
        <fullName evidence="1">Oligosaccharyltransferase complex subunit</fullName>
    </recommendedName>
</protein>
<evidence type="ECO:0000313" key="2">
    <source>
        <dbReference type="Ensembl" id="ENSSVLP00005005303.1"/>
    </source>
</evidence>